<dbReference type="Pfam" id="PF15375">
    <property type="entry name" value="FSAF1"/>
    <property type="match status" value="1"/>
</dbReference>
<dbReference type="Proteomes" id="UP000617340">
    <property type="component" value="Unassembled WGS sequence"/>
</dbReference>
<feature type="compositionally biased region" description="Basic residues" evidence="1">
    <location>
        <begin position="143"/>
        <end position="154"/>
    </location>
</feature>
<dbReference type="InterPro" id="IPR027973">
    <property type="entry name" value="FSAF1-like"/>
</dbReference>
<evidence type="ECO:0000313" key="2">
    <source>
        <dbReference type="EMBL" id="KAF7403210.1"/>
    </source>
</evidence>
<feature type="compositionally biased region" description="Basic and acidic residues" evidence="1">
    <location>
        <begin position="37"/>
        <end position="55"/>
    </location>
</feature>
<dbReference type="AlphaFoldDB" id="A0A834KAZ9"/>
<sequence length="175" mass="20039">MEDFIPTKVSKIKKDAVKDFFSTTYIVPKKALKSSNDIDKKDEVDVETDNRDEFSNTKANSQLDRRKQQELEMKRARYDVIKFGISGFKSSKAKEAKVELAIRLGAKPPKNQNLNYKVLKHKRKKEAMAAKRKESISGLSKSLVKHKNKKKQKKNSGILGMYGKVHKDALVKNKK</sequence>
<evidence type="ECO:0000313" key="3">
    <source>
        <dbReference type="Proteomes" id="UP000617340"/>
    </source>
</evidence>
<name>A0A834KAZ9_VESGE</name>
<keyword evidence="3" id="KW-1185">Reference proteome</keyword>
<organism evidence="2 3">
    <name type="scientific">Vespula germanica</name>
    <name type="common">German yellow jacket</name>
    <name type="synonym">Paravespula germanica</name>
    <dbReference type="NCBI Taxonomy" id="30212"/>
    <lineage>
        <taxon>Eukaryota</taxon>
        <taxon>Metazoa</taxon>
        <taxon>Ecdysozoa</taxon>
        <taxon>Arthropoda</taxon>
        <taxon>Hexapoda</taxon>
        <taxon>Insecta</taxon>
        <taxon>Pterygota</taxon>
        <taxon>Neoptera</taxon>
        <taxon>Endopterygota</taxon>
        <taxon>Hymenoptera</taxon>
        <taxon>Apocrita</taxon>
        <taxon>Aculeata</taxon>
        <taxon>Vespoidea</taxon>
        <taxon>Vespidae</taxon>
        <taxon>Vespinae</taxon>
        <taxon>Vespula</taxon>
    </lineage>
</organism>
<proteinExistence type="predicted"/>
<gene>
    <name evidence="2" type="ORF">HZH68_006004</name>
</gene>
<comment type="caution">
    <text evidence="2">The sequence shown here is derived from an EMBL/GenBank/DDBJ whole genome shotgun (WGS) entry which is preliminary data.</text>
</comment>
<dbReference type="PANTHER" id="PTHR28366">
    <property type="entry name" value="CHROMOSOME 1 OPEN READING FRAME 131"/>
    <property type="match status" value="1"/>
</dbReference>
<dbReference type="EMBL" id="JACSDZ010000005">
    <property type="protein sequence ID" value="KAF7403210.1"/>
    <property type="molecule type" value="Genomic_DNA"/>
</dbReference>
<feature type="region of interest" description="Disordered" evidence="1">
    <location>
        <begin position="130"/>
        <end position="161"/>
    </location>
</feature>
<feature type="region of interest" description="Disordered" evidence="1">
    <location>
        <begin position="37"/>
        <end position="67"/>
    </location>
</feature>
<reference evidence="2" key="1">
    <citation type="journal article" date="2020" name="G3 (Bethesda)">
        <title>High-Quality Assemblies for Three Invasive Social Wasps from the &lt;i&gt;Vespula&lt;/i&gt; Genus.</title>
        <authorList>
            <person name="Harrop T.W.R."/>
            <person name="Guhlin J."/>
            <person name="McLaughlin G.M."/>
            <person name="Permina E."/>
            <person name="Stockwell P."/>
            <person name="Gilligan J."/>
            <person name="Le Lec M.F."/>
            <person name="Gruber M.A.M."/>
            <person name="Quinn O."/>
            <person name="Lovegrove M."/>
            <person name="Duncan E.J."/>
            <person name="Remnant E.J."/>
            <person name="Van Eeckhoven J."/>
            <person name="Graham B."/>
            <person name="Knapp R.A."/>
            <person name="Langford K.W."/>
            <person name="Kronenberg Z."/>
            <person name="Press M.O."/>
            <person name="Eacker S.M."/>
            <person name="Wilson-Rankin E.E."/>
            <person name="Purcell J."/>
            <person name="Lester P.J."/>
            <person name="Dearden P.K."/>
        </authorList>
    </citation>
    <scope>NUCLEOTIDE SEQUENCE</scope>
    <source>
        <strain evidence="2">Linc-1</strain>
    </source>
</reference>
<protein>
    <submittedName>
        <fullName evidence="2">Uncharacterized protein</fullName>
    </submittedName>
</protein>
<dbReference type="PANTHER" id="PTHR28366:SF1">
    <property type="entry name" value="CHROMOSOME 1 OPEN READING FRAME 131"/>
    <property type="match status" value="1"/>
</dbReference>
<accession>A0A834KAZ9</accession>
<dbReference type="InterPro" id="IPR052852">
    <property type="entry name" value="SSU_Processome_Comp"/>
</dbReference>
<evidence type="ECO:0000256" key="1">
    <source>
        <dbReference type="SAM" id="MobiDB-lite"/>
    </source>
</evidence>